<keyword evidence="3" id="KW-1185">Reference proteome</keyword>
<dbReference type="RefSeq" id="WP_128911879.1">
    <property type="nucleotide sequence ID" value="NZ_RDSM01000001.1"/>
</dbReference>
<reference evidence="3" key="2">
    <citation type="submission" date="2019-02" db="EMBL/GenBank/DDBJ databases">
        <title>Granulicella sibirica sp. nov., a psychrotolerant acidobacterium isolated from an organic soil layer in forested tundra, West Siberia.</title>
        <authorList>
            <person name="Oshkin I.Y."/>
            <person name="Kulichevskaya I.S."/>
            <person name="Rijpstra W.I.C."/>
            <person name="Sinninghe Damste J.S."/>
            <person name="Rakitin A.L."/>
            <person name="Ravin N.V."/>
            <person name="Dedysh S.N."/>
        </authorList>
    </citation>
    <scope>NUCLEOTIDE SEQUENCE [LARGE SCALE GENOMIC DNA]</scope>
    <source>
        <strain evidence="3">AF10</strain>
    </source>
</reference>
<dbReference type="InterPro" id="IPR002645">
    <property type="entry name" value="STAS_dom"/>
</dbReference>
<name>A0A4Q0T825_9BACT</name>
<sequence length="109" mass="11670">MEAQELWCEVEKTTEDNGGRLATVTCHGRLVAGTSEAIKATVKPLITDGGRIIVDVGDLQYIDSMGLGALVGLKVSAIGAGYCTLEFKNLSDRLQALLRITNLTDLFKS</sequence>
<proteinExistence type="predicted"/>
<dbReference type="EMBL" id="RDSM01000001">
    <property type="protein sequence ID" value="RXH57761.1"/>
    <property type="molecule type" value="Genomic_DNA"/>
</dbReference>
<protein>
    <recommendedName>
        <fullName evidence="1">STAS domain-containing protein</fullName>
    </recommendedName>
</protein>
<reference evidence="2 3" key="1">
    <citation type="submission" date="2018-11" db="EMBL/GenBank/DDBJ databases">
        <authorList>
            <person name="Mardanov A.V."/>
            <person name="Ravin N.V."/>
            <person name="Dedysh S.N."/>
        </authorList>
    </citation>
    <scope>NUCLEOTIDE SEQUENCE [LARGE SCALE GENOMIC DNA]</scope>
    <source>
        <strain evidence="2 3">AF10</strain>
    </source>
</reference>
<dbReference type="Pfam" id="PF01740">
    <property type="entry name" value="STAS"/>
    <property type="match status" value="1"/>
</dbReference>
<comment type="caution">
    <text evidence="2">The sequence shown here is derived from an EMBL/GenBank/DDBJ whole genome shotgun (WGS) entry which is preliminary data.</text>
</comment>
<dbReference type="GO" id="GO:0043856">
    <property type="term" value="F:anti-sigma factor antagonist activity"/>
    <property type="evidence" value="ECO:0007669"/>
    <property type="project" value="TreeGrafter"/>
</dbReference>
<dbReference type="SUPFAM" id="SSF52091">
    <property type="entry name" value="SpoIIaa-like"/>
    <property type="match status" value="1"/>
</dbReference>
<gene>
    <name evidence="2" type="ORF">GRAN_1071</name>
</gene>
<dbReference type="CDD" id="cd07043">
    <property type="entry name" value="STAS_anti-anti-sigma_factors"/>
    <property type="match status" value="1"/>
</dbReference>
<dbReference type="PANTHER" id="PTHR33495">
    <property type="entry name" value="ANTI-SIGMA FACTOR ANTAGONIST TM_1081-RELATED-RELATED"/>
    <property type="match status" value="1"/>
</dbReference>
<dbReference type="Gene3D" id="3.30.750.24">
    <property type="entry name" value="STAS domain"/>
    <property type="match status" value="1"/>
</dbReference>
<evidence type="ECO:0000313" key="3">
    <source>
        <dbReference type="Proteomes" id="UP000289437"/>
    </source>
</evidence>
<evidence type="ECO:0000259" key="1">
    <source>
        <dbReference type="PROSITE" id="PS50801"/>
    </source>
</evidence>
<organism evidence="2 3">
    <name type="scientific">Granulicella sibirica</name>
    <dbReference type="NCBI Taxonomy" id="2479048"/>
    <lineage>
        <taxon>Bacteria</taxon>
        <taxon>Pseudomonadati</taxon>
        <taxon>Acidobacteriota</taxon>
        <taxon>Terriglobia</taxon>
        <taxon>Terriglobales</taxon>
        <taxon>Acidobacteriaceae</taxon>
        <taxon>Granulicella</taxon>
    </lineage>
</organism>
<accession>A0A4Q0T825</accession>
<feature type="domain" description="STAS" evidence="1">
    <location>
        <begin position="28"/>
        <end position="109"/>
    </location>
</feature>
<dbReference type="PROSITE" id="PS50801">
    <property type="entry name" value="STAS"/>
    <property type="match status" value="1"/>
</dbReference>
<dbReference type="OrthoDB" id="122380at2"/>
<evidence type="ECO:0000313" key="2">
    <source>
        <dbReference type="EMBL" id="RXH57761.1"/>
    </source>
</evidence>
<dbReference type="AlphaFoldDB" id="A0A4Q0T825"/>
<dbReference type="InterPro" id="IPR036513">
    <property type="entry name" value="STAS_dom_sf"/>
</dbReference>
<dbReference type="Proteomes" id="UP000289437">
    <property type="component" value="Unassembled WGS sequence"/>
</dbReference>